<reference evidence="2" key="1">
    <citation type="submission" date="2023-05" db="EMBL/GenBank/DDBJ databases">
        <title>Nepenthes gracilis genome sequencing.</title>
        <authorList>
            <person name="Fukushima K."/>
        </authorList>
    </citation>
    <scope>NUCLEOTIDE SEQUENCE</scope>
    <source>
        <strain evidence="2">SING2019-196</strain>
    </source>
</reference>
<name>A0AAD3TEQ8_NEPGR</name>
<proteinExistence type="predicted"/>
<evidence type="ECO:0000313" key="2">
    <source>
        <dbReference type="EMBL" id="GMH28027.1"/>
    </source>
</evidence>
<accession>A0AAD3TEQ8</accession>
<dbReference type="EMBL" id="BSYO01000033">
    <property type="protein sequence ID" value="GMH28027.1"/>
    <property type="molecule type" value="Genomic_DNA"/>
</dbReference>
<evidence type="ECO:0000313" key="3">
    <source>
        <dbReference type="Proteomes" id="UP001279734"/>
    </source>
</evidence>
<protein>
    <submittedName>
        <fullName evidence="2">Uncharacterized protein</fullName>
    </submittedName>
</protein>
<evidence type="ECO:0000256" key="1">
    <source>
        <dbReference type="SAM" id="MobiDB-lite"/>
    </source>
</evidence>
<feature type="compositionally biased region" description="Basic residues" evidence="1">
    <location>
        <begin position="48"/>
        <end position="57"/>
    </location>
</feature>
<feature type="region of interest" description="Disordered" evidence="1">
    <location>
        <begin position="44"/>
        <end position="82"/>
    </location>
</feature>
<gene>
    <name evidence="2" type="ORF">Nepgr_029870</name>
</gene>
<organism evidence="2 3">
    <name type="scientific">Nepenthes gracilis</name>
    <name type="common">Slender pitcher plant</name>
    <dbReference type="NCBI Taxonomy" id="150966"/>
    <lineage>
        <taxon>Eukaryota</taxon>
        <taxon>Viridiplantae</taxon>
        <taxon>Streptophyta</taxon>
        <taxon>Embryophyta</taxon>
        <taxon>Tracheophyta</taxon>
        <taxon>Spermatophyta</taxon>
        <taxon>Magnoliopsida</taxon>
        <taxon>eudicotyledons</taxon>
        <taxon>Gunneridae</taxon>
        <taxon>Pentapetalae</taxon>
        <taxon>Caryophyllales</taxon>
        <taxon>Nepenthaceae</taxon>
        <taxon>Nepenthes</taxon>
    </lineage>
</organism>
<keyword evidence="3" id="KW-1185">Reference proteome</keyword>
<dbReference type="Proteomes" id="UP001279734">
    <property type="component" value="Unassembled WGS sequence"/>
</dbReference>
<comment type="caution">
    <text evidence="2">The sequence shown here is derived from an EMBL/GenBank/DDBJ whole genome shotgun (WGS) entry which is preliminary data.</text>
</comment>
<sequence length="82" mass="8964">MIPSITLARGFSDCTSRPPLRVSLVKNSSNLILSPEFGLLDDASSASGRKHCRRDHRMSKQVEEEGWEGSPSSGEYASDLVL</sequence>
<dbReference type="AlphaFoldDB" id="A0AAD3TEQ8"/>